<dbReference type="GO" id="GO:0004386">
    <property type="term" value="F:helicase activity"/>
    <property type="evidence" value="ECO:0007669"/>
    <property type="project" value="UniProtKB-KW"/>
</dbReference>
<dbReference type="SUPFAM" id="SSF52540">
    <property type="entry name" value="P-loop containing nucleoside triphosphate hydrolases"/>
    <property type="match status" value="1"/>
</dbReference>
<dbReference type="Gene3D" id="3.40.50.300">
    <property type="entry name" value="P-loop containing nucleotide triphosphate hydrolases"/>
    <property type="match status" value="1"/>
</dbReference>
<reference evidence="7 8" key="1">
    <citation type="submission" date="2020-11" db="EMBL/GenBank/DDBJ databases">
        <title>P. mediterranea TC4 genome.</title>
        <authorList>
            <person name="Molmeret M."/>
        </authorList>
    </citation>
    <scope>NUCLEOTIDE SEQUENCE [LARGE SCALE GENOMIC DNA]</scope>
    <source>
        <strain evidence="7 8">TC4</strain>
    </source>
</reference>
<evidence type="ECO:0000259" key="6">
    <source>
        <dbReference type="PROSITE" id="PS51192"/>
    </source>
</evidence>
<dbReference type="EMBL" id="JADKYU010000324">
    <property type="protein sequence ID" value="MBF4983970.1"/>
    <property type="molecule type" value="Genomic_DNA"/>
</dbReference>
<keyword evidence="2" id="KW-0547">Nucleotide-binding</keyword>
<dbReference type="PROSITE" id="PS51192">
    <property type="entry name" value="HELICASE_ATP_BIND_1"/>
    <property type="match status" value="1"/>
</dbReference>
<dbReference type="Pfam" id="PF00270">
    <property type="entry name" value="DEAD"/>
    <property type="match status" value="1"/>
</dbReference>
<evidence type="ECO:0000256" key="4">
    <source>
        <dbReference type="ARBA" id="ARBA00022806"/>
    </source>
</evidence>
<organism evidence="7 8">
    <name type="scientific">Nonlabens mediterrranea</name>
    <dbReference type="NCBI Taxonomy" id="1419947"/>
    <lineage>
        <taxon>Bacteria</taxon>
        <taxon>Pseudomonadati</taxon>
        <taxon>Bacteroidota</taxon>
        <taxon>Flavobacteriia</taxon>
        <taxon>Flavobacteriales</taxon>
        <taxon>Flavobacteriaceae</taxon>
        <taxon>Nonlabens</taxon>
    </lineage>
</organism>
<dbReference type="InterPro" id="IPR011545">
    <property type="entry name" value="DEAD/DEAH_box_helicase_dom"/>
</dbReference>
<evidence type="ECO:0000313" key="8">
    <source>
        <dbReference type="Proteomes" id="UP001194729"/>
    </source>
</evidence>
<evidence type="ECO:0000256" key="3">
    <source>
        <dbReference type="ARBA" id="ARBA00022801"/>
    </source>
</evidence>
<name>A0ABS0A3M9_9FLAO</name>
<dbReference type="PANTHER" id="PTHR47963:SF8">
    <property type="entry name" value="ATP-DEPENDENT RNA HELICASE DEAD"/>
    <property type="match status" value="1"/>
</dbReference>
<accession>A0ABS0A3M9</accession>
<protein>
    <recommendedName>
        <fullName evidence="1">RNA helicase</fullName>
        <ecNumber evidence="1">3.6.4.13</ecNumber>
    </recommendedName>
</protein>
<dbReference type="Proteomes" id="UP001194729">
    <property type="component" value="Unassembled WGS sequence"/>
</dbReference>
<evidence type="ECO:0000313" key="7">
    <source>
        <dbReference type="EMBL" id="MBF4983970.1"/>
    </source>
</evidence>
<comment type="caution">
    <text evidence="7">The sequence shown here is derived from an EMBL/GenBank/DDBJ whole genome shotgun (WGS) entry which is preliminary data.</text>
</comment>
<keyword evidence="3" id="KW-0378">Hydrolase</keyword>
<keyword evidence="4 7" id="KW-0347">Helicase</keyword>
<gene>
    <name evidence="7" type="ORF">FNJ87_06345</name>
</gene>
<evidence type="ECO:0000256" key="5">
    <source>
        <dbReference type="ARBA" id="ARBA00022840"/>
    </source>
</evidence>
<keyword evidence="8" id="KW-1185">Reference proteome</keyword>
<dbReference type="EC" id="3.6.4.13" evidence="1"/>
<feature type="domain" description="Helicase ATP-binding" evidence="6">
    <location>
        <begin position="28"/>
        <end position="80"/>
    </location>
</feature>
<evidence type="ECO:0000256" key="2">
    <source>
        <dbReference type="ARBA" id="ARBA00022741"/>
    </source>
</evidence>
<dbReference type="InterPro" id="IPR050547">
    <property type="entry name" value="DEAD_box_RNA_helicases"/>
</dbReference>
<sequence length="80" mass="8786">MSRTIKNQAQILAKLGIKQLNPMQEQALLTIPAYPSTILLSPTGTGKTLAFLLPVLNLLKPKLKEVQLLIIVPSRELAIQ</sequence>
<proteinExistence type="predicted"/>
<dbReference type="InterPro" id="IPR014001">
    <property type="entry name" value="Helicase_ATP-bd"/>
</dbReference>
<keyword evidence="5" id="KW-0067">ATP-binding</keyword>
<dbReference type="PANTHER" id="PTHR47963">
    <property type="entry name" value="DEAD-BOX ATP-DEPENDENT RNA HELICASE 47, MITOCHONDRIAL"/>
    <property type="match status" value="1"/>
</dbReference>
<evidence type="ECO:0000256" key="1">
    <source>
        <dbReference type="ARBA" id="ARBA00012552"/>
    </source>
</evidence>
<feature type="non-terminal residue" evidence="7">
    <location>
        <position position="80"/>
    </location>
</feature>
<dbReference type="InterPro" id="IPR027417">
    <property type="entry name" value="P-loop_NTPase"/>
</dbReference>